<comment type="caution">
    <text evidence="1">The sequence shown here is derived from an EMBL/GenBank/DDBJ whole genome shotgun (WGS) entry which is preliminary data.</text>
</comment>
<evidence type="ECO:0000313" key="1">
    <source>
        <dbReference type="EMBL" id="PJE77938.1"/>
    </source>
</evidence>
<sequence length="88" mass="10261">MCSCNRSNETTEHFLLFCPNFEQLRLQCFTNLPPGNNLNLLLYGNPDMPDQYNLDIFDSVQQFICKSKRCKQCTLTLKPMLFDNTCDI</sequence>
<dbReference type="AlphaFoldDB" id="A0A2H9T402"/>
<accession>A0A2H9T402</accession>
<name>A0A2H9T402_9ZZZZ</name>
<proteinExistence type="predicted"/>
<gene>
    <name evidence="1" type="ORF">CI610_03136</name>
</gene>
<protein>
    <recommendedName>
        <fullName evidence="2">Reverse transcriptase zinc-binding domain-containing protein</fullName>
    </recommendedName>
</protein>
<reference evidence="1" key="1">
    <citation type="journal article" date="2017" name="Appl. Environ. Microbiol.">
        <title>Molecular characterization of an Endozoicomonas-like organism causing infection in king scallop Pecten maximus L.</title>
        <authorList>
            <person name="Cano I."/>
            <person name="van Aerle R."/>
            <person name="Ross S."/>
            <person name="Verner-Jeffreys D.W."/>
            <person name="Paley R.K."/>
            <person name="Rimmer G."/>
            <person name="Ryder D."/>
            <person name="Hooper P."/>
            <person name="Stone D."/>
            <person name="Feist S.W."/>
        </authorList>
    </citation>
    <scope>NUCLEOTIDE SEQUENCE</scope>
</reference>
<organism evidence="1">
    <name type="scientific">invertebrate metagenome</name>
    <dbReference type="NCBI Taxonomy" id="1711999"/>
    <lineage>
        <taxon>unclassified sequences</taxon>
        <taxon>metagenomes</taxon>
        <taxon>organismal metagenomes</taxon>
    </lineage>
</organism>
<dbReference type="EMBL" id="NSIT01000320">
    <property type="protein sequence ID" value="PJE77938.1"/>
    <property type="molecule type" value="Genomic_DNA"/>
</dbReference>
<evidence type="ECO:0008006" key="2">
    <source>
        <dbReference type="Google" id="ProtNLM"/>
    </source>
</evidence>